<evidence type="ECO:0000256" key="2">
    <source>
        <dbReference type="ARBA" id="ARBA00022598"/>
    </source>
</evidence>
<dbReference type="Proteomes" id="UP000827092">
    <property type="component" value="Unassembled WGS sequence"/>
</dbReference>
<feature type="non-terminal residue" evidence="6">
    <location>
        <position position="1"/>
    </location>
</feature>
<dbReference type="InterPro" id="IPR014729">
    <property type="entry name" value="Rossmann-like_a/b/a_fold"/>
</dbReference>
<keyword evidence="4" id="KW-0067">ATP-binding</keyword>
<dbReference type="AlphaFoldDB" id="A0AAV6TLH1"/>
<evidence type="ECO:0000259" key="5">
    <source>
        <dbReference type="Pfam" id="PF01406"/>
    </source>
</evidence>
<organism evidence="6 7">
    <name type="scientific">Oedothorax gibbosus</name>
    <dbReference type="NCBI Taxonomy" id="931172"/>
    <lineage>
        <taxon>Eukaryota</taxon>
        <taxon>Metazoa</taxon>
        <taxon>Ecdysozoa</taxon>
        <taxon>Arthropoda</taxon>
        <taxon>Chelicerata</taxon>
        <taxon>Arachnida</taxon>
        <taxon>Araneae</taxon>
        <taxon>Araneomorphae</taxon>
        <taxon>Entelegynae</taxon>
        <taxon>Araneoidea</taxon>
        <taxon>Linyphiidae</taxon>
        <taxon>Erigoninae</taxon>
        <taxon>Oedothorax</taxon>
    </lineage>
</organism>
<reference evidence="6 7" key="1">
    <citation type="journal article" date="2022" name="Nat. Ecol. Evol.">
        <title>A masculinizing supergene underlies an exaggerated male reproductive morph in a spider.</title>
        <authorList>
            <person name="Hendrickx F."/>
            <person name="De Corte Z."/>
            <person name="Sonet G."/>
            <person name="Van Belleghem S.M."/>
            <person name="Kostlbacher S."/>
            <person name="Vangestel C."/>
        </authorList>
    </citation>
    <scope>NUCLEOTIDE SEQUENCE [LARGE SCALE GENOMIC DNA]</scope>
    <source>
        <strain evidence="6">W744_W776</strain>
    </source>
</reference>
<accession>A0AAV6TLH1</accession>
<feature type="domain" description="tRNA synthetases class I catalytic" evidence="5">
    <location>
        <begin position="87"/>
        <end position="209"/>
    </location>
</feature>
<dbReference type="GO" id="GO:0006423">
    <property type="term" value="P:cysteinyl-tRNA aminoacylation"/>
    <property type="evidence" value="ECO:0007669"/>
    <property type="project" value="TreeGrafter"/>
</dbReference>
<dbReference type="GO" id="GO:0005737">
    <property type="term" value="C:cytoplasm"/>
    <property type="evidence" value="ECO:0007669"/>
    <property type="project" value="TreeGrafter"/>
</dbReference>
<keyword evidence="7" id="KW-1185">Reference proteome</keyword>
<dbReference type="Gene3D" id="3.40.50.620">
    <property type="entry name" value="HUPs"/>
    <property type="match status" value="1"/>
</dbReference>
<dbReference type="GO" id="GO:0005524">
    <property type="term" value="F:ATP binding"/>
    <property type="evidence" value="ECO:0007669"/>
    <property type="project" value="UniProtKB-KW"/>
</dbReference>
<evidence type="ECO:0000313" key="6">
    <source>
        <dbReference type="EMBL" id="KAG8172538.1"/>
    </source>
</evidence>
<dbReference type="EMBL" id="JAFNEN010002616">
    <property type="protein sequence ID" value="KAG8172538.1"/>
    <property type="molecule type" value="Genomic_DNA"/>
</dbReference>
<evidence type="ECO:0000256" key="3">
    <source>
        <dbReference type="ARBA" id="ARBA00022741"/>
    </source>
</evidence>
<name>A0AAV6TLH1_9ARAC</name>
<comment type="similarity">
    <text evidence="1">Belongs to the class-I aminoacyl-tRNA synthetase family.</text>
</comment>
<dbReference type="Pfam" id="PF01406">
    <property type="entry name" value="tRNA-synt_1e"/>
    <property type="match status" value="1"/>
</dbReference>
<proteinExistence type="inferred from homology"/>
<keyword evidence="3" id="KW-0547">Nucleotide-binding</keyword>
<evidence type="ECO:0000313" key="7">
    <source>
        <dbReference type="Proteomes" id="UP000827092"/>
    </source>
</evidence>
<sequence length="269" mass="30986">YFRQKQTVCSEERERANSDAMSWFLKLNIRLQFTKNAKLQLSLCSLISKNYSSYFGKWEFPQGHPTPISVYNSAVNKKVPLILKKKDVATWYICGPTVYDESHIGHASCYIKFDNIRRIMENVFNIKVFMLLGITDIDDKIIKKSLETGLEASEISKKYEEDFFKDMAKMQVVAPSSVSPCTENIPQIISFCEKLIERNYAYVTSKGDKPIIAMFTLWWSKSVSADVLFEMTEESNITIDPLKKRQERLCPLESKVKRMNSAGLSHGVR</sequence>
<dbReference type="InterPro" id="IPR024909">
    <property type="entry name" value="Cys-tRNA/MSH_ligase"/>
</dbReference>
<dbReference type="SUPFAM" id="SSF52374">
    <property type="entry name" value="Nucleotidylyl transferase"/>
    <property type="match status" value="1"/>
</dbReference>
<dbReference type="InterPro" id="IPR032678">
    <property type="entry name" value="tRNA-synt_1_cat_dom"/>
</dbReference>
<keyword evidence="2" id="KW-0436">Ligase</keyword>
<gene>
    <name evidence="6" type="ORF">JTE90_007953</name>
</gene>
<protein>
    <recommendedName>
        <fullName evidence="5">tRNA synthetases class I catalytic domain-containing protein</fullName>
    </recommendedName>
</protein>
<dbReference type="PANTHER" id="PTHR10890:SF27">
    <property type="entry name" value="CYSTEINE--TRNA LIGASE, MITOCHONDRIAL-RELATED"/>
    <property type="match status" value="1"/>
</dbReference>
<dbReference type="PANTHER" id="PTHR10890">
    <property type="entry name" value="CYSTEINYL-TRNA SYNTHETASE"/>
    <property type="match status" value="1"/>
</dbReference>
<evidence type="ECO:0000256" key="4">
    <source>
        <dbReference type="ARBA" id="ARBA00022840"/>
    </source>
</evidence>
<dbReference type="GO" id="GO:0004817">
    <property type="term" value="F:cysteine-tRNA ligase activity"/>
    <property type="evidence" value="ECO:0007669"/>
    <property type="project" value="TreeGrafter"/>
</dbReference>
<comment type="caution">
    <text evidence="6">The sequence shown here is derived from an EMBL/GenBank/DDBJ whole genome shotgun (WGS) entry which is preliminary data.</text>
</comment>
<evidence type="ECO:0000256" key="1">
    <source>
        <dbReference type="ARBA" id="ARBA00005594"/>
    </source>
</evidence>